<proteinExistence type="predicted"/>
<dbReference type="NCBIfam" id="NF033679">
    <property type="entry name" value="DNRLRE_dom"/>
    <property type="match status" value="1"/>
</dbReference>
<feature type="domain" description="Carbohydrate-binding module family 96" evidence="6">
    <location>
        <begin position="40"/>
        <end position="220"/>
    </location>
</feature>
<dbReference type="RefSeq" id="WP_081150370.1">
    <property type="nucleotide sequence ID" value="NZ_LVYD01000055.1"/>
</dbReference>
<protein>
    <recommendedName>
        <fullName evidence="6">Carbohydrate-binding module family 96 domain-containing protein</fullName>
    </recommendedName>
</protein>
<dbReference type="OrthoDB" id="642527at2"/>
<dbReference type="STRING" id="1703345.A3860_30945"/>
<dbReference type="Proteomes" id="UP000192796">
    <property type="component" value="Unassembled WGS sequence"/>
</dbReference>
<evidence type="ECO:0000256" key="1">
    <source>
        <dbReference type="ARBA" id="ARBA00004613"/>
    </source>
</evidence>
<dbReference type="Pfam" id="PF24517">
    <property type="entry name" value="CBM96"/>
    <property type="match status" value="1"/>
</dbReference>
<feature type="chain" id="PRO_5013388736" description="Carbohydrate-binding module family 96 domain-containing protein" evidence="5">
    <location>
        <begin position="24"/>
        <end position="347"/>
    </location>
</feature>
<dbReference type="AlphaFoldDB" id="A0A1V9FU55"/>
<keyword evidence="3 5" id="KW-0732">Signal</keyword>
<dbReference type="GO" id="GO:0005576">
    <property type="term" value="C:extracellular region"/>
    <property type="evidence" value="ECO:0007669"/>
    <property type="project" value="UniProtKB-SubCell"/>
</dbReference>
<name>A0A1V9FU55_9BACT</name>
<accession>A0A1V9FU55</accession>
<comment type="subcellular location">
    <subcellularLocation>
        <location evidence="1">Secreted</location>
    </subcellularLocation>
</comment>
<dbReference type="InterPro" id="IPR055372">
    <property type="entry name" value="CBM96"/>
</dbReference>
<dbReference type="EMBL" id="LVYD01000055">
    <property type="protein sequence ID" value="OQP61884.1"/>
    <property type="molecule type" value="Genomic_DNA"/>
</dbReference>
<feature type="compositionally biased region" description="Basic and acidic residues" evidence="4">
    <location>
        <begin position="233"/>
        <end position="257"/>
    </location>
</feature>
<organism evidence="7 8">
    <name type="scientific">Niastella vici</name>
    <dbReference type="NCBI Taxonomy" id="1703345"/>
    <lineage>
        <taxon>Bacteria</taxon>
        <taxon>Pseudomonadati</taxon>
        <taxon>Bacteroidota</taxon>
        <taxon>Chitinophagia</taxon>
        <taxon>Chitinophagales</taxon>
        <taxon>Chitinophagaceae</taxon>
        <taxon>Niastella</taxon>
    </lineage>
</organism>
<keyword evidence="8" id="KW-1185">Reference proteome</keyword>
<evidence type="ECO:0000313" key="8">
    <source>
        <dbReference type="Proteomes" id="UP000192796"/>
    </source>
</evidence>
<evidence type="ECO:0000259" key="6">
    <source>
        <dbReference type="Pfam" id="PF24517"/>
    </source>
</evidence>
<evidence type="ECO:0000313" key="7">
    <source>
        <dbReference type="EMBL" id="OQP61884.1"/>
    </source>
</evidence>
<feature type="region of interest" description="Disordered" evidence="4">
    <location>
        <begin position="232"/>
        <end position="260"/>
    </location>
</feature>
<reference evidence="7 8" key="1">
    <citation type="submission" date="2016-03" db="EMBL/GenBank/DDBJ databases">
        <title>Niastella vici sp. nov., isolated from farmland soil.</title>
        <authorList>
            <person name="Chen L."/>
            <person name="Wang D."/>
            <person name="Yang S."/>
            <person name="Wang G."/>
        </authorList>
    </citation>
    <scope>NUCLEOTIDE SEQUENCE [LARGE SCALE GENOMIC DNA]</scope>
    <source>
        <strain evidence="7 8">DJ57</strain>
    </source>
</reference>
<keyword evidence="2" id="KW-0964">Secreted</keyword>
<feature type="signal peptide" evidence="5">
    <location>
        <begin position="1"/>
        <end position="23"/>
    </location>
</feature>
<evidence type="ECO:0000256" key="4">
    <source>
        <dbReference type="SAM" id="MobiDB-lite"/>
    </source>
</evidence>
<evidence type="ECO:0000256" key="2">
    <source>
        <dbReference type="ARBA" id="ARBA00022525"/>
    </source>
</evidence>
<sequence>MKKKRQSLLACFMAMLLPAAGFSQVTQTEMTFQPDGCRGKDAYVEMVNGLPAYASNNYGSSSQLLAMAWTFNGIGGTTGFLRTFIDFTDLQSIPQGTTVNYAYLSLYGVPTSGANDLGSYGSNACYVQRVTSAWDEATVTWNNQPTTTTTNQVTLPGSNGVQWNYHVIDLNITTLLQDIINLPPVQRYGLCVRLQTEVYYRSMLFTSSENTDATRHPKLRIGLNYCSASAAARESDDHRESPKHPPTEESPRLDVSGKSDNGLKAVVKTNLSSSQISVDYDLPQDGKAVLEIVSYDGALLKSVEVDGVKGKHNKIILLDAPLLKNKMAVLVIKQGNNRTSSPFLISQ</sequence>
<gene>
    <name evidence="7" type="ORF">A3860_30945</name>
</gene>
<comment type="caution">
    <text evidence="7">The sequence shown here is derived from an EMBL/GenBank/DDBJ whole genome shotgun (WGS) entry which is preliminary data.</text>
</comment>
<evidence type="ECO:0000256" key="3">
    <source>
        <dbReference type="ARBA" id="ARBA00022729"/>
    </source>
</evidence>
<evidence type="ECO:0000256" key="5">
    <source>
        <dbReference type="SAM" id="SignalP"/>
    </source>
</evidence>